<dbReference type="Gene3D" id="3.40.50.1000">
    <property type="entry name" value="HAD superfamily/HAD-like"/>
    <property type="match status" value="1"/>
</dbReference>
<name>A0A0B5Q8H6_CLOBE</name>
<dbReference type="AlphaFoldDB" id="A0A0B5Q8H6"/>
<dbReference type="NCBIfam" id="TIGR01509">
    <property type="entry name" value="HAD-SF-IA-v3"/>
    <property type="match status" value="1"/>
</dbReference>
<dbReference type="SFLD" id="SFLDG01129">
    <property type="entry name" value="C1.5:_HAD__Beta-PGM__Phosphata"/>
    <property type="match status" value="1"/>
</dbReference>
<evidence type="ECO:0000313" key="2">
    <source>
        <dbReference type="Proteomes" id="UP000031866"/>
    </source>
</evidence>
<dbReference type="EMBL" id="CP010086">
    <property type="protein sequence ID" value="AJG98514.1"/>
    <property type="molecule type" value="Genomic_DNA"/>
</dbReference>
<dbReference type="InterPro" id="IPR041492">
    <property type="entry name" value="HAD_2"/>
</dbReference>
<dbReference type="SUPFAM" id="SSF56784">
    <property type="entry name" value="HAD-like"/>
    <property type="match status" value="1"/>
</dbReference>
<dbReference type="SFLD" id="SFLDG01135">
    <property type="entry name" value="C1.5.6:_HAD__Beta-PGM__Phospha"/>
    <property type="match status" value="1"/>
</dbReference>
<dbReference type="PRINTS" id="PR00413">
    <property type="entry name" value="HADHALOGNASE"/>
</dbReference>
<dbReference type="RefSeq" id="WP_041895799.1">
    <property type="nucleotide sequence ID" value="NZ_CP010086.2"/>
</dbReference>
<dbReference type="Gene3D" id="1.10.150.240">
    <property type="entry name" value="Putative phosphatase, domain 2"/>
    <property type="match status" value="1"/>
</dbReference>
<dbReference type="KEGG" id="cbei:LF65_01915"/>
<gene>
    <name evidence="1" type="ORF">LF65_01915</name>
</gene>
<keyword evidence="1" id="KW-0378">Hydrolase</keyword>
<dbReference type="STRING" id="1520.LF65_01915"/>
<dbReference type="PANTHER" id="PTHR18901">
    <property type="entry name" value="2-DEOXYGLUCOSE-6-PHOSPHATE PHOSPHATASE 2"/>
    <property type="match status" value="1"/>
</dbReference>
<sequence>MKKIKAVLFDMDGVIFDTERVYLETWRKIFKKYGYDMSDDVYISVMGRGRKNVIKKFLELYGENLPITQMYEEKDKELNKAVESGQIAIKEGAKEILEFLKERGYRIALATSAKRERANIQFRNTDIKEDFDVMVYGDDVVKAKPDPEIFLKAAKKLCVNPEDCIVIEDSAAGIEGAYKAKMIGIHVEDLKKADNDILKYCHKSFENLLDIKEYLSKNIDR</sequence>
<accession>A0A0B5Q8H6</accession>
<dbReference type="InterPro" id="IPR023198">
    <property type="entry name" value="PGP-like_dom2"/>
</dbReference>
<organism evidence="1 2">
    <name type="scientific">Clostridium beijerinckii</name>
    <name type="common">Clostridium MP</name>
    <dbReference type="NCBI Taxonomy" id="1520"/>
    <lineage>
        <taxon>Bacteria</taxon>
        <taxon>Bacillati</taxon>
        <taxon>Bacillota</taxon>
        <taxon>Clostridia</taxon>
        <taxon>Eubacteriales</taxon>
        <taxon>Clostridiaceae</taxon>
        <taxon>Clostridium</taxon>
    </lineage>
</organism>
<dbReference type="InterPro" id="IPR023214">
    <property type="entry name" value="HAD_sf"/>
</dbReference>
<dbReference type="GO" id="GO:0016787">
    <property type="term" value="F:hydrolase activity"/>
    <property type="evidence" value="ECO:0007669"/>
    <property type="project" value="UniProtKB-KW"/>
</dbReference>
<protein>
    <submittedName>
        <fullName evidence="1">Hydrolase</fullName>
    </submittedName>
</protein>
<dbReference type="InterPro" id="IPR036412">
    <property type="entry name" value="HAD-like_sf"/>
</dbReference>
<evidence type="ECO:0000313" key="1">
    <source>
        <dbReference type="EMBL" id="AJG98514.1"/>
    </source>
</evidence>
<dbReference type="SFLD" id="SFLDS00003">
    <property type="entry name" value="Haloacid_Dehalogenase"/>
    <property type="match status" value="1"/>
</dbReference>
<dbReference type="OrthoDB" id="9797743at2"/>
<dbReference type="NCBIfam" id="TIGR01549">
    <property type="entry name" value="HAD-SF-IA-v1"/>
    <property type="match status" value="1"/>
</dbReference>
<dbReference type="Proteomes" id="UP000031866">
    <property type="component" value="Chromosome"/>
</dbReference>
<proteinExistence type="predicted"/>
<reference evidence="2" key="1">
    <citation type="submission" date="2014-12" db="EMBL/GenBank/DDBJ databases">
        <title>Genome sequence of Clostridium beijerinckii strain 59B.</title>
        <authorList>
            <person name="Little G.T."/>
            <person name="Minton N.P."/>
        </authorList>
    </citation>
    <scope>NUCLEOTIDE SEQUENCE [LARGE SCALE GENOMIC DNA]</scope>
    <source>
        <strain evidence="2">59B</strain>
    </source>
</reference>
<dbReference type="Pfam" id="PF13419">
    <property type="entry name" value="HAD_2"/>
    <property type="match status" value="1"/>
</dbReference>
<dbReference type="PANTHER" id="PTHR18901:SF38">
    <property type="entry name" value="PSEUDOURIDINE-5'-PHOSPHATASE"/>
    <property type="match status" value="1"/>
</dbReference>
<dbReference type="InterPro" id="IPR006439">
    <property type="entry name" value="HAD-SF_hydro_IA"/>
</dbReference>